<keyword evidence="1" id="KW-1133">Transmembrane helix</keyword>
<dbReference type="EMBL" id="CP001999">
    <property type="protein sequence ID" value="ADG91919.1"/>
    <property type="molecule type" value="Genomic_DNA"/>
</dbReference>
<sequence length="32" mass="3762">MYLDKIGILVGIGLLIFMLLSFVVKYFIRKKE</sequence>
<dbReference type="KEGG" id="ant:Arnit_0253"/>
<dbReference type="AlphaFoldDB" id="D5V4V7"/>
<keyword evidence="1" id="KW-0472">Membrane</keyword>
<reference evidence="2 3" key="1">
    <citation type="journal article" date="2010" name="Stand. Genomic Sci.">
        <title>Complete genome sequence of Arcobacter nitrofigilis type strain (CI).</title>
        <authorList>
            <person name="Pati A."/>
            <person name="Gronow S."/>
            <person name="Lapidus A."/>
            <person name="Copeland A."/>
            <person name="Glavina Del Rio T."/>
            <person name="Nolan M."/>
            <person name="Lucas S."/>
            <person name="Tice H."/>
            <person name="Cheng J.F."/>
            <person name="Han C."/>
            <person name="Chertkov O."/>
            <person name="Bruce D."/>
            <person name="Tapia R."/>
            <person name="Goodwin L."/>
            <person name="Pitluck S."/>
            <person name="Liolios K."/>
            <person name="Ivanova N."/>
            <person name="Mavromatis K."/>
            <person name="Chen A."/>
            <person name="Palaniappan K."/>
            <person name="Land M."/>
            <person name="Hauser L."/>
            <person name="Chang Y.J."/>
            <person name="Jeffries C.D."/>
            <person name="Detter J.C."/>
            <person name="Rohde M."/>
            <person name="Goker M."/>
            <person name="Bristow J."/>
            <person name="Eisen J.A."/>
            <person name="Markowitz V."/>
            <person name="Hugenholtz P."/>
            <person name="Klenk H.P."/>
            <person name="Kyrpides N.C."/>
        </authorList>
    </citation>
    <scope>NUCLEOTIDE SEQUENCE [LARGE SCALE GENOMIC DNA]</scope>
    <source>
        <strain evidence="3">ATCC 33309 / DSM 7299 / CCUG 15893 / LMG 7604 / NCTC 12251 / CI</strain>
    </source>
</reference>
<protein>
    <submittedName>
        <fullName evidence="2">Uncharacterized protein</fullName>
    </submittedName>
</protein>
<keyword evidence="3" id="KW-1185">Reference proteome</keyword>
<gene>
    <name evidence="2" type="ordered locus">Arnit_0253</name>
</gene>
<dbReference type="Proteomes" id="UP000000939">
    <property type="component" value="Chromosome"/>
</dbReference>
<accession>D5V4V7</accession>
<keyword evidence="1" id="KW-0812">Transmembrane</keyword>
<proteinExistence type="predicted"/>
<name>D5V4V7_ARCNC</name>
<dbReference type="HOGENOM" id="CLU_3387756_0_0_7"/>
<feature type="transmembrane region" description="Helical" evidence="1">
    <location>
        <begin position="6"/>
        <end position="28"/>
    </location>
</feature>
<evidence type="ECO:0000313" key="2">
    <source>
        <dbReference type="EMBL" id="ADG91919.1"/>
    </source>
</evidence>
<organism evidence="2 3">
    <name type="scientific">Arcobacter nitrofigilis (strain ATCC 33309 / DSM 7299 / CCUG 15893 / LMG 7604 / NCTC 12251 / CI)</name>
    <name type="common">Campylobacter nitrofigilis</name>
    <dbReference type="NCBI Taxonomy" id="572480"/>
    <lineage>
        <taxon>Bacteria</taxon>
        <taxon>Pseudomonadati</taxon>
        <taxon>Campylobacterota</taxon>
        <taxon>Epsilonproteobacteria</taxon>
        <taxon>Campylobacterales</taxon>
        <taxon>Arcobacteraceae</taxon>
        <taxon>Arcobacter</taxon>
    </lineage>
</organism>
<evidence type="ECO:0000256" key="1">
    <source>
        <dbReference type="SAM" id="Phobius"/>
    </source>
</evidence>
<evidence type="ECO:0000313" key="3">
    <source>
        <dbReference type="Proteomes" id="UP000000939"/>
    </source>
</evidence>